<dbReference type="AlphaFoldDB" id="A0A8H3ZZX5"/>
<sequence>MSRFPRIVPWTTLEEYQQVYQWLYSDDPNQNELGVKRAKAWSARGKVPHAVVSTAAFVEVSLRDKFSSGKISNHELRLLYSMVFIRFVNGMVDPTQGSYASSVASLALKLNMPLRFVELRHAGTHEHLPSLQVLRNGCQQALQWLNENYWGIQRPLQSTHMNEIHSLLSKYKELRMKILKDSELDDMNSADKIVKKLLNLVSAEYVRDLLIPVLLEKGFLVPTEEKKRASMTDQTLSLDLWFTILRKFDCEWANFGSELVQGMLEKLVIDEENVNREANLIQLTNFSPASDLIQQPKSIHSNSSYHLTLVAWISHILKLRYTSDFVIFPELDLENVLEFCLRKPNHHTKMVLQVMIDYDEELKTTVTPFMNYIVKMLNFKDNFNCDKKIPKITDDDMNREILELREGRMQFSSEINFQNNAILCADKAIEEENLITDSSSESAWKMYDLEKWKECPIGCLPNGQIPCLDLSPELDGPSNIFSEPREEIYLMQTDE</sequence>
<dbReference type="OrthoDB" id="10263222at2759"/>
<comment type="caution">
    <text evidence="1">The sequence shown here is derived from an EMBL/GenBank/DDBJ whole genome shotgun (WGS) entry which is preliminary data.</text>
</comment>
<evidence type="ECO:0000313" key="1">
    <source>
        <dbReference type="EMBL" id="KAF0342377.1"/>
    </source>
</evidence>
<proteinExistence type="predicted"/>
<dbReference type="PANTHER" id="PTHR15002:SF0">
    <property type="entry name" value="RIBOSOMAL BIOGENESIS PROTEIN LAS1L"/>
    <property type="match status" value="1"/>
</dbReference>
<dbReference type="GO" id="GO:0090730">
    <property type="term" value="C:Las1 complex"/>
    <property type="evidence" value="ECO:0007669"/>
    <property type="project" value="InterPro"/>
</dbReference>
<dbReference type="GO" id="GO:0030687">
    <property type="term" value="C:preribosome, large subunit precursor"/>
    <property type="evidence" value="ECO:0007669"/>
    <property type="project" value="TreeGrafter"/>
</dbReference>
<dbReference type="Proteomes" id="UP000439903">
    <property type="component" value="Unassembled WGS sequence"/>
</dbReference>
<dbReference type="EMBL" id="WTPW01003456">
    <property type="protein sequence ID" value="KAF0342377.1"/>
    <property type="molecule type" value="Genomic_DNA"/>
</dbReference>
<dbReference type="GO" id="GO:0000460">
    <property type="term" value="P:maturation of 5.8S rRNA"/>
    <property type="evidence" value="ECO:0007669"/>
    <property type="project" value="TreeGrafter"/>
</dbReference>
<dbReference type="GO" id="GO:0004519">
    <property type="term" value="F:endonuclease activity"/>
    <property type="evidence" value="ECO:0007669"/>
    <property type="project" value="InterPro"/>
</dbReference>
<gene>
    <name evidence="1" type="ORF">F8M41_016149</name>
</gene>
<dbReference type="Pfam" id="PF04031">
    <property type="entry name" value="Las1"/>
    <property type="match status" value="1"/>
</dbReference>
<accession>A0A8H3ZZX5</accession>
<evidence type="ECO:0000313" key="2">
    <source>
        <dbReference type="Proteomes" id="UP000439903"/>
    </source>
</evidence>
<reference evidence="1 2" key="1">
    <citation type="journal article" date="2019" name="Environ. Microbiol.">
        <title>At the nexus of three kingdoms: the genome of the mycorrhizal fungus Gigaspora margarita provides insights into plant, endobacterial and fungal interactions.</title>
        <authorList>
            <person name="Venice F."/>
            <person name="Ghignone S."/>
            <person name="Salvioli di Fossalunga A."/>
            <person name="Amselem J."/>
            <person name="Novero M."/>
            <person name="Xianan X."/>
            <person name="Sedzielewska Toro K."/>
            <person name="Morin E."/>
            <person name="Lipzen A."/>
            <person name="Grigoriev I.V."/>
            <person name="Henrissat B."/>
            <person name="Martin F.M."/>
            <person name="Bonfante P."/>
        </authorList>
    </citation>
    <scope>NUCLEOTIDE SEQUENCE [LARGE SCALE GENOMIC DNA]</scope>
    <source>
        <strain evidence="1 2">BEG34</strain>
    </source>
</reference>
<dbReference type="GO" id="GO:0000470">
    <property type="term" value="P:maturation of LSU-rRNA"/>
    <property type="evidence" value="ECO:0007669"/>
    <property type="project" value="TreeGrafter"/>
</dbReference>
<dbReference type="InterPro" id="IPR007174">
    <property type="entry name" value="Las1"/>
</dbReference>
<dbReference type="PANTHER" id="PTHR15002">
    <property type="entry name" value="RIBOSOMAL BIOGENESIS PROTEIN LAS1L"/>
    <property type="match status" value="1"/>
</dbReference>
<protein>
    <submittedName>
        <fullName evidence="1">Las1-domain-containing protein</fullName>
    </submittedName>
</protein>
<keyword evidence="2" id="KW-1185">Reference proteome</keyword>
<name>A0A8H3ZZX5_GIGMA</name>
<organism evidence="1 2">
    <name type="scientific">Gigaspora margarita</name>
    <dbReference type="NCBI Taxonomy" id="4874"/>
    <lineage>
        <taxon>Eukaryota</taxon>
        <taxon>Fungi</taxon>
        <taxon>Fungi incertae sedis</taxon>
        <taxon>Mucoromycota</taxon>
        <taxon>Glomeromycotina</taxon>
        <taxon>Glomeromycetes</taxon>
        <taxon>Diversisporales</taxon>
        <taxon>Gigasporaceae</taxon>
        <taxon>Gigaspora</taxon>
    </lineage>
</organism>